<dbReference type="OrthoDB" id="1343312at2"/>
<evidence type="ECO:0000313" key="1">
    <source>
        <dbReference type="EMBL" id="OQP58308.1"/>
    </source>
</evidence>
<reference evidence="1 2" key="1">
    <citation type="submission" date="2016-03" db="EMBL/GenBank/DDBJ databases">
        <title>Niastella vici sp. nov., isolated from farmland soil.</title>
        <authorList>
            <person name="Chen L."/>
            <person name="Wang D."/>
            <person name="Yang S."/>
            <person name="Wang G."/>
        </authorList>
    </citation>
    <scope>NUCLEOTIDE SEQUENCE [LARGE SCALE GENOMIC DNA]</scope>
    <source>
        <strain evidence="1 2">DJ57</strain>
    </source>
</reference>
<sequence>MYSDYNFTEDYSVFNFMSIGKNGAIPKRITFTATELENVFNLAFGDVDENGELDDCNISDNGDRNKILATVFTVVDIYTKKYPKRWILFSGSTRERTRLYRMAVGLNLEELSLIFEIYAFVEQELILFAKNMEINSFVIKRKNP</sequence>
<dbReference type="Proteomes" id="UP000192796">
    <property type="component" value="Unassembled WGS sequence"/>
</dbReference>
<keyword evidence="2" id="KW-1185">Reference proteome</keyword>
<dbReference type="AlphaFoldDB" id="A0A1V9FIX9"/>
<proteinExistence type="predicted"/>
<accession>A0A1V9FIX9</accession>
<dbReference type="EMBL" id="LVYD01000102">
    <property type="protein sequence ID" value="OQP58308.1"/>
    <property type="molecule type" value="Genomic_DNA"/>
</dbReference>
<name>A0A1V9FIX9_9BACT</name>
<organism evidence="1 2">
    <name type="scientific">Niastella vici</name>
    <dbReference type="NCBI Taxonomy" id="1703345"/>
    <lineage>
        <taxon>Bacteria</taxon>
        <taxon>Pseudomonadati</taxon>
        <taxon>Bacteroidota</taxon>
        <taxon>Chitinophagia</taxon>
        <taxon>Chitinophagales</taxon>
        <taxon>Chitinophagaceae</taxon>
        <taxon>Niastella</taxon>
    </lineage>
</organism>
<gene>
    <name evidence="1" type="ORF">A3860_07470</name>
</gene>
<dbReference type="Pfam" id="PF22028">
    <property type="entry name" value="DUF6934"/>
    <property type="match status" value="1"/>
</dbReference>
<dbReference type="InterPro" id="IPR053865">
    <property type="entry name" value="DUF6934"/>
</dbReference>
<protein>
    <submittedName>
        <fullName evidence="1">Uncharacterized protein</fullName>
    </submittedName>
</protein>
<evidence type="ECO:0000313" key="2">
    <source>
        <dbReference type="Proteomes" id="UP000192796"/>
    </source>
</evidence>
<comment type="caution">
    <text evidence="1">The sequence shown here is derived from an EMBL/GenBank/DDBJ whole genome shotgun (WGS) entry which is preliminary data.</text>
</comment>